<gene>
    <name evidence="2" type="ORF">K7X08_037969</name>
</gene>
<dbReference type="Proteomes" id="UP001152561">
    <property type="component" value="Unassembled WGS sequence"/>
</dbReference>
<dbReference type="EMBL" id="JAJAGQ010000002">
    <property type="protein sequence ID" value="KAJ8570997.1"/>
    <property type="molecule type" value="Genomic_DNA"/>
</dbReference>
<accession>A0A9Q1MXY3</accession>
<organism evidence="2 3">
    <name type="scientific">Anisodus acutangulus</name>
    <dbReference type="NCBI Taxonomy" id="402998"/>
    <lineage>
        <taxon>Eukaryota</taxon>
        <taxon>Viridiplantae</taxon>
        <taxon>Streptophyta</taxon>
        <taxon>Embryophyta</taxon>
        <taxon>Tracheophyta</taxon>
        <taxon>Spermatophyta</taxon>
        <taxon>Magnoliopsida</taxon>
        <taxon>eudicotyledons</taxon>
        <taxon>Gunneridae</taxon>
        <taxon>Pentapetalae</taxon>
        <taxon>asterids</taxon>
        <taxon>lamiids</taxon>
        <taxon>Solanales</taxon>
        <taxon>Solanaceae</taxon>
        <taxon>Solanoideae</taxon>
        <taxon>Hyoscyameae</taxon>
        <taxon>Anisodus</taxon>
    </lineage>
</organism>
<reference evidence="3" key="1">
    <citation type="journal article" date="2023" name="Proc. Natl. Acad. Sci. U.S.A.">
        <title>Genomic and structural basis for evolution of tropane alkaloid biosynthesis.</title>
        <authorList>
            <person name="Wanga Y.-J."/>
            <person name="Taina T."/>
            <person name="Yua J.-Y."/>
            <person name="Lia J."/>
            <person name="Xua B."/>
            <person name="Chenc J."/>
            <person name="D'Auriad J.C."/>
            <person name="Huanga J.-P."/>
            <person name="Huanga S.-X."/>
        </authorList>
    </citation>
    <scope>NUCLEOTIDE SEQUENCE [LARGE SCALE GENOMIC DNA]</scope>
    <source>
        <strain evidence="3">cv. KIB-2019</strain>
    </source>
</reference>
<evidence type="ECO:0000313" key="2">
    <source>
        <dbReference type="EMBL" id="KAJ8570997.1"/>
    </source>
</evidence>
<evidence type="ECO:0000313" key="3">
    <source>
        <dbReference type="Proteomes" id="UP001152561"/>
    </source>
</evidence>
<feature type="compositionally biased region" description="Basic and acidic residues" evidence="1">
    <location>
        <begin position="1"/>
        <end position="13"/>
    </location>
</feature>
<name>A0A9Q1MXY3_9SOLA</name>
<protein>
    <submittedName>
        <fullName evidence="2">Uncharacterized protein</fullName>
    </submittedName>
</protein>
<dbReference type="AlphaFoldDB" id="A0A9Q1MXY3"/>
<keyword evidence="3" id="KW-1185">Reference proteome</keyword>
<comment type="caution">
    <text evidence="2">The sequence shown here is derived from an EMBL/GenBank/DDBJ whole genome shotgun (WGS) entry which is preliminary data.</text>
</comment>
<proteinExistence type="predicted"/>
<feature type="region of interest" description="Disordered" evidence="1">
    <location>
        <begin position="1"/>
        <end position="56"/>
    </location>
</feature>
<feature type="compositionally biased region" description="Polar residues" evidence="1">
    <location>
        <begin position="27"/>
        <end position="39"/>
    </location>
</feature>
<evidence type="ECO:0000256" key="1">
    <source>
        <dbReference type="SAM" id="MobiDB-lite"/>
    </source>
</evidence>
<sequence>MEKRGRGGPKKEPIQTFGSAAEIRNGNKGTTHVSPSTALQKDPSEPMSASPSGQEVQISVGTVPVINVTVPESSTEMFMASSAVPIVSTGSGTSERAPFKTKPISVEKGK</sequence>
<feature type="compositionally biased region" description="Polar residues" evidence="1">
    <location>
        <begin position="47"/>
        <end position="56"/>
    </location>
</feature>
<feature type="region of interest" description="Disordered" evidence="1">
    <location>
        <begin position="87"/>
        <end position="110"/>
    </location>
</feature>